<evidence type="ECO:0000313" key="1">
    <source>
        <dbReference type="EMBL" id="EFH80514.1"/>
    </source>
</evidence>
<name>D6U6A3_KTERA</name>
<protein>
    <submittedName>
        <fullName evidence="1">Uncharacterized protein</fullName>
    </submittedName>
</protein>
<dbReference type="Proteomes" id="UP000004508">
    <property type="component" value="Unassembled WGS sequence"/>
</dbReference>
<evidence type="ECO:0000313" key="2">
    <source>
        <dbReference type="Proteomes" id="UP000004508"/>
    </source>
</evidence>
<reference evidence="1 2" key="1">
    <citation type="journal article" date="2011" name="Stand. Genomic Sci.">
        <title>Non-contiguous finished genome sequence and contextual data of the filamentous soil bacterium Ktedonobacter racemifer type strain (SOSP1-21).</title>
        <authorList>
            <person name="Chang Y.J."/>
            <person name="Land M."/>
            <person name="Hauser L."/>
            <person name="Chertkov O."/>
            <person name="Del Rio T.G."/>
            <person name="Nolan M."/>
            <person name="Copeland A."/>
            <person name="Tice H."/>
            <person name="Cheng J.F."/>
            <person name="Lucas S."/>
            <person name="Han C."/>
            <person name="Goodwin L."/>
            <person name="Pitluck S."/>
            <person name="Ivanova N."/>
            <person name="Ovchinikova G."/>
            <person name="Pati A."/>
            <person name="Chen A."/>
            <person name="Palaniappan K."/>
            <person name="Mavromatis K."/>
            <person name="Liolios K."/>
            <person name="Brettin T."/>
            <person name="Fiebig A."/>
            <person name="Rohde M."/>
            <person name="Abt B."/>
            <person name="Goker M."/>
            <person name="Detter J.C."/>
            <person name="Woyke T."/>
            <person name="Bristow J."/>
            <person name="Eisen J.A."/>
            <person name="Markowitz V."/>
            <person name="Hugenholtz P."/>
            <person name="Kyrpides N.C."/>
            <person name="Klenk H.P."/>
            <person name="Lapidus A."/>
        </authorList>
    </citation>
    <scope>NUCLEOTIDE SEQUENCE [LARGE SCALE GENOMIC DNA]</scope>
    <source>
        <strain evidence="2">DSM 44963</strain>
    </source>
</reference>
<accession>D6U6A3</accession>
<proteinExistence type="predicted"/>
<gene>
    <name evidence="1" type="ORF">Krac_1123</name>
</gene>
<keyword evidence="2" id="KW-1185">Reference proteome</keyword>
<dbReference type="EMBL" id="ADVG01000005">
    <property type="protein sequence ID" value="EFH80514.1"/>
    <property type="molecule type" value="Genomic_DNA"/>
</dbReference>
<organism evidence="1 2">
    <name type="scientific">Ktedonobacter racemifer DSM 44963</name>
    <dbReference type="NCBI Taxonomy" id="485913"/>
    <lineage>
        <taxon>Bacteria</taxon>
        <taxon>Bacillati</taxon>
        <taxon>Chloroflexota</taxon>
        <taxon>Ktedonobacteria</taxon>
        <taxon>Ktedonobacterales</taxon>
        <taxon>Ktedonobacteraceae</taxon>
        <taxon>Ktedonobacter</taxon>
    </lineage>
</organism>
<dbReference type="InParanoid" id="D6U6A3"/>
<comment type="caution">
    <text evidence="1">The sequence shown here is derived from an EMBL/GenBank/DDBJ whole genome shotgun (WGS) entry which is preliminary data.</text>
</comment>
<dbReference type="AlphaFoldDB" id="D6U6A3"/>
<sequence length="36" mass="4479">MIAWRVVFLCIPGEMYFLKEYLLQFKSFDARSKYER</sequence>